<dbReference type="GO" id="GO:0001725">
    <property type="term" value="C:stress fiber"/>
    <property type="evidence" value="ECO:0007669"/>
    <property type="project" value="TreeGrafter"/>
</dbReference>
<dbReference type="GO" id="GO:0030032">
    <property type="term" value="P:lamellipodium assembly"/>
    <property type="evidence" value="ECO:0007669"/>
    <property type="project" value="TreeGrafter"/>
</dbReference>
<dbReference type="CDD" id="cd09328">
    <property type="entry name" value="LIM2_abLIM"/>
    <property type="match status" value="1"/>
</dbReference>
<feature type="domain" description="LIM zinc-binding" evidence="5">
    <location>
        <begin position="21"/>
        <end position="80"/>
    </location>
</feature>
<dbReference type="FunFam" id="2.10.110.10:FF:000003">
    <property type="entry name" value="actin-binding LIM protein 1 isoform X1"/>
    <property type="match status" value="1"/>
</dbReference>
<dbReference type="InterPro" id="IPR001781">
    <property type="entry name" value="Znf_LIM"/>
</dbReference>
<evidence type="ECO:0000256" key="1">
    <source>
        <dbReference type="ARBA" id="ARBA00022723"/>
    </source>
</evidence>
<keyword evidence="1 4" id="KW-0479">Metal-binding</keyword>
<keyword evidence="7" id="KW-1185">Reference proteome</keyword>
<evidence type="ECO:0000259" key="5">
    <source>
        <dbReference type="PROSITE" id="PS50023"/>
    </source>
</evidence>
<evidence type="ECO:0000256" key="4">
    <source>
        <dbReference type="PROSITE-ProRule" id="PRU00125"/>
    </source>
</evidence>
<organism evidence="6 7">
    <name type="scientific">Chelydra serpentina</name>
    <name type="common">Snapping turtle</name>
    <name type="synonym">Testudo serpentina</name>
    <dbReference type="NCBI Taxonomy" id="8475"/>
    <lineage>
        <taxon>Eukaryota</taxon>
        <taxon>Metazoa</taxon>
        <taxon>Chordata</taxon>
        <taxon>Craniata</taxon>
        <taxon>Vertebrata</taxon>
        <taxon>Euteleostomi</taxon>
        <taxon>Archelosauria</taxon>
        <taxon>Testudinata</taxon>
        <taxon>Testudines</taxon>
        <taxon>Cryptodira</taxon>
        <taxon>Durocryptodira</taxon>
        <taxon>Americhelydia</taxon>
        <taxon>Chelydroidea</taxon>
        <taxon>Chelydridae</taxon>
        <taxon>Chelydra</taxon>
    </lineage>
</organism>
<dbReference type="SMART" id="SM00132">
    <property type="entry name" value="LIM"/>
    <property type="match status" value="4"/>
</dbReference>
<proteinExistence type="predicted"/>
<dbReference type="FunFam" id="2.10.110.10:FF:000007">
    <property type="entry name" value="actin-binding LIM protein 1 isoform X1"/>
    <property type="match status" value="1"/>
</dbReference>
<accession>A0A8C3XPF1</accession>
<reference evidence="6" key="2">
    <citation type="submission" date="2025-09" db="UniProtKB">
        <authorList>
            <consortium name="Ensembl"/>
        </authorList>
    </citation>
    <scope>IDENTIFICATION</scope>
</reference>
<dbReference type="CDD" id="cd09329">
    <property type="entry name" value="LIM3_abLIM"/>
    <property type="match status" value="1"/>
</dbReference>
<dbReference type="CDD" id="cd09330">
    <property type="entry name" value="LIM4_abLIM"/>
    <property type="match status" value="1"/>
</dbReference>
<dbReference type="InterPro" id="IPR032402">
    <property type="entry name" value="AbLIM_anchor"/>
</dbReference>
<evidence type="ECO:0000313" key="7">
    <source>
        <dbReference type="Proteomes" id="UP000694403"/>
    </source>
</evidence>
<dbReference type="GO" id="GO:0051015">
    <property type="term" value="F:actin filament binding"/>
    <property type="evidence" value="ECO:0007669"/>
    <property type="project" value="TreeGrafter"/>
</dbReference>
<dbReference type="PROSITE" id="PS00478">
    <property type="entry name" value="LIM_DOMAIN_1"/>
    <property type="match status" value="3"/>
</dbReference>
<dbReference type="PANTHER" id="PTHR24213:SF0">
    <property type="entry name" value="ACTIN-BINDING LIM PROTEIN 3"/>
    <property type="match status" value="1"/>
</dbReference>
<dbReference type="Proteomes" id="UP000694403">
    <property type="component" value="Unplaced"/>
</dbReference>
<dbReference type="GO" id="GO:0046872">
    <property type="term" value="F:metal ion binding"/>
    <property type="evidence" value="ECO:0007669"/>
    <property type="project" value="UniProtKB-KW"/>
</dbReference>
<evidence type="ECO:0000256" key="3">
    <source>
        <dbReference type="ARBA" id="ARBA00023038"/>
    </source>
</evidence>
<dbReference type="PROSITE" id="PS50023">
    <property type="entry name" value="LIM_DOMAIN_2"/>
    <property type="match status" value="2"/>
</dbReference>
<evidence type="ECO:0000256" key="2">
    <source>
        <dbReference type="ARBA" id="ARBA00022833"/>
    </source>
</evidence>
<keyword evidence="3 4" id="KW-0440">LIM domain</keyword>
<dbReference type="Pfam" id="PF00412">
    <property type="entry name" value="LIM"/>
    <property type="match status" value="4"/>
</dbReference>
<evidence type="ECO:0000313" key="6">
    <source>
        <dbReference type="Ensembl" id="ENSCSRP00000014400.1"/>
    </source>
</evidence>
<dbReference type="FunFam" id="2.10.110.10:FF:000004">
    <property type="entry name" value="actin-binding LIM protein 1 isoform X1"/>
    <property type="match status" value="1"/>
</dbReference>
<dbReference type="FunFam" id="2.10.110.10:FF:000024">
    <property type="entry name" value="actin-binding LIM protein 1 isoform X1"/>
    <property type="match status" value="1"/>
</dbReference>
<dbReference type="InterPro" id="IPR051618">
    <property type="entry name" value="Actin-binding_LIM"/>
</dbReference>
<dbReference type="Ensembl" id="ENSCSRT00000015013.1">
    <property type="protein sequence ID" value="ENSCSRP00000014400.1"/>
    <property type="gene ID" value="ENSCSRG00000010987.1"/>
</dbReference>
<dbReference type="AlphaFoldDB" id="A0A8C3XPF1"/>
<dbReference type="SUPFAM" id="SSF57716">
    <property type="entry name" value="Glucocorticoid receptor-like (DNA-binding domain)"/>
    <property type="match status" value="6"/>
</dbReference>
<reference evidence="6" key="1">
    <citation type="submission" date="2025-08" db="UniProtKB">
        <authorList>
            <consortium name="Ensembl"/>
        </authorList>
    </citation>
    <scope>IDENTIFICATION</scope>
</reference>
<protein>
    <submittedName>
        <fullName evidence="6">Actin binding LIM protein family member 3</fullName>
    </submittedName>
</protein>
<dbReference type="Gene3D" id="2.10.110.10">
    <property type="entry name" value="Cysteine Rich Protein"/>
    <property type="match status" value="4"/>
</dbReference>
<dbReference type="CDD" id="cd09327">
    <property type="entry name" value="LIM1_abLIM"/>
    <property type="match status" value="1"/>
</dbReference>
<name>A0A8C3XPF1_CHESE</name>
<dbReference type="PANTHER" id="PTHR24213">
    <property type="entry name" value="ACTIN-BINDING LIM PROTEIN"/>
    <property type="match status" value="1"/>
</dbReference>
<keyword evidence="2 4" id="KW-0862">Zinc</keyword>
<sequence>FSPAVPYQQNPYSSGGSSTVIQCYRCGDTCKGEVVRVQSNHFHIRCFTCQVCGCDLAQSGFFFKNGEYICTHDYQQLYGTRCDSCRDFITGEVISALGRTYHPKCFVCSMCRKPFPIGDKVTFSGKDCVCQACSHSLINCAGCKEEIKHGQSLLALEKQWHVSCFKCQTCGIILTGEYISKDGVPYCESDYHAQFGIKCETCDRYISGRVLEAGGKHYHPTCARCVRCHQMFTEGEEMYLTGSEVWHPICKQAARAEKKLKKHSLAKVDNEILNYKDLAALPKIKAIYEVQRPDLISYEPYHRYTSDETLERYSYGEVLSLGICRQGPQDLMRVIGAGGEQICITVLWV</sequence>
<dbReference type="GO" id="GO:0060271">
    <property type="term" value="P:cilium assembly"/>
    <property type="evidence" value="ECO:0007669"/>
    <property type="project" value="TreeGrafter"/>
</dbReference>
<dbReference type="Pfam" id="PF16182">
    <property type="entry name" value="AbLIM_anchor"/>
    <property type="match status" value="1"/>
</dbReference>
<feature type="domain" description="LIM zinc-binding" evidence="5">
    <location>
        <begin position="138"/>
        <end position="197"/>
    </location>
</feature>